<feature type="non-terminal residue" evidence="2">
    <location>
        <position position="1"/>
    </location>
</feature>
<name>A0A392W180_9FABA</name>
<reference evidence="2 3" key="1">
    <citation type="journal article" date="2018" name="Front. Plant Sci.">
        <title>Red Clover (Trifolium pratense) and Zigzag Clover (T. medium) - A Picture of Genomic Similarities and Differences.</title>
        <authorList>
            <person name="Dluhosova J."/>
            <person name="Istvanek J."/>
            <person name="Nedelnik J."/>
            <person name="Repkova J."/>
        </authorList>
    </citation>
    <scope>NUCLEOTIDE SEQUENCE [LARGE SCALE GENOMIC DNA]</scope>
    <source>
        <strain evidence="3">cv. 10/8</strain>
        <tissue evidence="2">Leaf</tissue>
    </source>
</reference>
<evidence type="ECO:0000256" key="1">
    <source>
        <dbReference type="SAM" id="MobiDB-lite"/>
    </source>
</evidence>
<evidence type="ECO:0000313" key="2">
    <source>
        <dbReference type="EMBL" id="MCI92665.1"/>
    </source>
</evidence>
<evidence type="ECO:0000313" key="3">
    <source>
        <dbReference type="Proteomes" id="UP000265520"/>
    </source>
</evidence>
<dbReference type="AlphaFoldDB" id="A0A392W180"/>
<protein>
    <submittedName>
        <fullName evidence="2">Uncharacterized protein</fullName>
    </submittedName>
</protein>
<organism evidence="2 3">
    <name type="scientific">Trifolium medium</name>
    <dbReference type="NCBI Taxonomy" id="97028"/>
    <lineage>
        <taxon>Eukaryota</taxon>
        <taxon>Viridiplantae</taxon>
        <taxon>Streptophyta</taxon>
        <taxon>Embryophyta</taxon>
        <taxon>Tracheophyta</taxon>
        <taxon>Spermatophyta</taxon>
        <taxon>Magnoliopsida</taxon>
        <taxon>eudicotyledons</taxon>
        <taxon>Gunneridae</taxon>
        <taxon>Pentapetalae</taxon>
        <taxon>rosids</taxon>
        <taxon>fabids</taxon>
        <taxon>Fabales</taxon>
        <taxon>Fabaceae</taxon>
        <taxon>Papilionoideae</taxon>
        <taxon>50 kb inversion clade</taxon>
        <taxon>NPAAA clade</taxon>
        <taxon>Hologalegina</taxon>
        <taxon>IRL clade</taxon>
        <taxon>Trifolieae</taxon>
        <taxon>Trifolium</taxon>
    </lineage>
</organism>
<proteinExistence type="predicted"/>
<keyword evidence="3" id="KW-1185">Reference proteome</keyword>
<dbReference type="Proteomes" id="UP000265520">
    <property type="component" value="Unassembled WGS sequence"/>
</dbReference>
<accession>A0A392W180</accession>
<dbReference type="EMBL" id="LXQA011306918">
    <property type="protein sequence ID" value="MCI92665.1"/>
    <property type="molecule type" value="Genomic_DNA"/>
</dbReference>
<comment type="caution">
    <text evidence="2">The sequence shown here is derived from an EMBL/GenBank/DDBJ whole genome shotgun (WGS) entry which is preliminary data.</text>
</comment>
<feature type="region of interest" description="Disordered" evidence="1">
    <location>
        <begin position="1"/>
        <end position="22"/>
    </location>
</feature>
<sequence>LNLHSQQDMGLNATSVKANPSADISSSNVTWPLFGLPVGYTPSGYMQRGVCCRPVKQENKIKH</sequence>